<dbReference type="EMBL" id="FOGC01000005">
    <property type="protein sequence ID" value="SEQ67363.1"/>
    <property type="molecule type" value="Genomic_DNA"/>
</dbReference>
<comment type="similarity">
    <text evidence="5">Belongs to the class-II pyridoxal-phosphate-dependent aminotransferase family. MalY/PatB cystathionine beta-lyase subfamily.</text>
</comment>
<dbReference type="CDD" id="cd00609">
    <property type="entry name" value="AAT_like"/>
    <property type="match status" value="1"/>
</dbReference>
<dbReference type="AlphaFoldDB" id="A0A1H9HYB6"/>
<evidence type="ECO:0000256" key="3">
    <source>
        <dbReference type="ARBA" id="ARBA00022898"/>
    </source>
</evidence>
<dbReference type="STRING" id="988801.SAMN05216522_105125"/>
<evidence type="ECO:0000313" key="7">
    <source>
        <dbReference type="EMBL" id="SEQ67363.1"/>
    </source>
</evidence>
<gene>
    <name evidence="7" type="ORF">SAMN05216522_105125</name>
</gene>
<keyword evidence="3" id="KW-0663">Pyridoxal phosphate</keyword>
<evidence type="ECO:0000256" key="2">
    <source>
        <dbReference type="ARBA" id="ARBA00012224"/>
    </source>
</evidence>
<keyword evidence="8" id="KW-1185">Reference proteome</keyword>
<comment type="cofactor">
    <cofactor evidence="1">
        <name>pyridoxal 5'-phosphate</name>
        <dbReference type="ChEBI" id="CHEBI:597326"/>
    </cofactor>
</comment>
<name>A0A1H9HYB6_9GAMM</name>
<evidence type="ECO:0000259" key="6">
    <source>
        <dbReference type="Pfam" id="PF00155"/>
    </source>
</evidence>
<dbReference type="PANTHER" id="PTHR43525:SF1">
    <property type="entry name" value="PROTEIN MALY"/>
    <property type="match status" value="1"/>
</dbReference>
<accession>A0A1H9HYB6</accession>
<proteinExistence type="inferred from homology"/>
<dbReference type="Proteomes" id="UP000242515">
    <property type="component" value="Unassembled WGS sequence"/>
</dbReference>
<dbReference type="SUPFAM" id="SSF53383">
    <property type="entry name" value="PLP-dependent transferases"/>
    <property type="match status" value="1"/>
</dbReference>
<evidence type="ECO:0000313" key="8">
    <source>
        <dbReference type="Proteomes" id="UP000242515"/>
    </source>
</evidence>
<evidence type="ECO:0000256" key="5">
    <source>
        <dbReference type="ARBA" id="ARBA00037974"/>
    </source>
</evidence>
<dbReference type="Pfam" id="PF00155">
    <property type="entry name" value="Aminotran_1_2"/>
    <property type="match status" value="1"/>
</dbReference>
<dbReference type="InterPro" id="IPR015421">
    <property type="entry name" value="PyrdxlP-dep_Trfase_major"/>
</dbReference>
<dbReference type="RefSeq" id="WP_177173114.1">
    <property type="nucleotide sequence ID" value="NZ_FOGC01000005.1"/>
</dbReference>
<dbReference type="GO" id="GO:0047804">
    <property type="term" value="F:cysteine-S-conjugate beta-lyase activity"/>
    <property type="evidence" value="ECO:0007669"/>
    <property type="project" value="UniProtKB-EC"/>
</dbReference>
<reference evidence="8" key="1">
    <citation type="submission" date="2016-10" db="EMBL/GenBank/DDBJ databases">
        <authorList>
            <person name="Varghese N."/>
            <person name="Submissions S."/>
        </authorList>
    </citation>
    <scope>NUCLEOTIDE SEQUENCE [LARGE SCALE GENOMIC DNA]</scope>
    <source>
        <strain evidence="8">8N4</strain>
    </source>
</reference>
<dbReference type="InterPro" id="IPR004839">
    <property type="entry name" value="Aminotransferase_I/II_large"/>
</dbReference>
<dbReference type="PANTHER" id="PTHR43525">
    <property type="entry name" value="PROTEIN MALY"/>
    <property type="match status" value="1"/>
</dbReference>
<dbReference type="Gene3D" id="3.90.1150.10">
    <property type="entry name" value="Aspartate Aminotransferase, domain 1"/>
    <property type="match status" value="1"/>
</dbReference>
<evidence type="ECO:0000256" key="4">
    <source>
        <dbReference type="ARBA" id="ARBA00023239"/>
    </source>
</evidence>
<dbReference type="InterPro" id="IPR015422">
    <property type="entry name" value="PyrdxlP-dep_Trfase_small"/>
</dbReference>
<feature type="domain" description="Aminotransferase class I/classII large" evidence="6">
    <location>
        <begin position="42"/>
        <end position="371"/>
    </location>
</feature>
<dbReference type="InterPro" id="IPR015424">
    <property type="entry name" value="PyrdxlP-dep_Trfase"/>
</dbReference>
<keyword evidence="4 7" id="KW-0456">Lyase</keyword>
<dbReference type="InterPro" id="IPR051798">
    <property type="entry name" value="Class-II_PLP-Dep_Aminotrans"/>
</dbReference>
<dbReference type="Gene3D" id="3.40.640.10">
    <property type="entry name" value="Type I PLP-dependent aspartate aminotransferase-like (Major domain)"/>
    <property type="match status" value="1"/>
</dbReference>
<organism evidence="7 8">
    <name type="scientific">Rosenbergiella nectarea</name>
    <dbReference type="NCBI Taxonomy" id="988801"/>
    <lineage>
        <taxon>Bacteria</taxon>
        <taxon>Pseudomonadati</taxon>
        <taxon>Pseudomonadota</taxon>
        <taxon>Gammaproteobacteria</taxon>
        <taxon>Enterobacterales</taxon>
        <taxon>Erwiniaceae</taxon>
        <taxon>Rosenbergiella</taxon>
    </lineage>
</organism>
<protein>
    <recommendedName>
        <fullName evidence="2">cysteine-S-conjugate beta-lyase</fullName>
        <ecNumber evidence="2">4.4.1.13</ecNumber>
    </recommendedName>
</protein>
<evidence type="ECO:0000256" key="1">
    <source>
        <dbReference type="ARBA" id="ARBA00001933"/>
    </source>
</evidence>
<sequence>MSFNFDERVERYHTDSEKWLKYRDQDIIPMWIADTDFRAAPAIQQALSERVEQGVFGYADDQGALAKAAAQWVEKQYHWTIDPDWVLPLSGIKPVFSLLQECLLSADQSSLCHTPIYPPFTQSAHNAQRAQRLIPYPLFDQPDFLYAPLPALTPQERLLFICNPHNPGGKSYSREALHHLAEYAEHYDLWVCSDEIHADLLLDPERRHIPFASLSADSAQRSITLLSAAKAFNLAGLGCAVAIIPNNPLRERVRRAVAQRMAVPNSLGLVATCAAWQQSEAWLVAQRHYLRGNRDHLAESLLQLPALRMVVPDAGFLAWIDASGLQQADPHHWMEQHGLGLTAGAAYGDPQAVRLNFGCCRSRLDEALTRLCNAVEQA</sequence>
<dbReference type="GO" id="GO:0030170">
    <property type="term" value="F:pyridoxal phosphate binding"/>
    <property type="evidence" value="ECO:0007669"/>
    <property type="project" value="InterPro"/>
</dbReference>
<dbReference type="EC" id="4.4.1.13" evidence="2"/>